<accession>A0A0L0FMZ9</accession>
<dbReference type="Proteomes" id="UP000054560">
    <property type="component" value="Unassembled WGS sequence"/>
</dbReference>
<dbReference type="AlphaFoldDB" id="A0A0L0FMZ9"/>
<evidence type="ECO:0000313" key="2">
    <source>
        <dbReference type="EMBL" id="KNC78114.1"/>
    </source>
</evidence>
<gene>
    <name evidence="2" type="ORF">SARC_09442</name>
</gene>
<dbReference type="RefSeq" id="XP_014152016.1">
    <property type="nucleotide sequence ID" value="XM_014296541.1"/>
</dbReference>
<sequence length="61" mass="6731">MRFYTIILFTVATLVACANTAPVTLDEISEYADPVVSDVYEAMEFDTELDESLTLPSFGGF</sequence>
<evidence type="ECO:0000256" key="1">
    <source>
        <dbReference type="SAM" id="SignalP"/>
    </source>
</evidence>
<feature type="chain" id="PRO_5005538866" evidence="1">
    <location>
        <begin position="21"/>
        <end position="61"/>
    </location>
</feature>
<evidence type="ECO:0000313" key="3">
    <source>
        <dbReference type="Proteomes" id="UP000054560"/>
    </source>
</evidence>
<dbReference type="PROSITE" id="PS51257">
    <property type="entry name" value="PROKAR_LIPOPROTEIN"/>
    <property type="match status" value="1"/>
</dbReference>
<reference evidence="2 3" key="1">
    <citation type="submission" date="2011-02" db="EMBL/GenBank/DDBJ databases">
        <title>The Genome Sequence of Sphaeroforma arctica JP610.</title>
        <authorList>
            <consortium name="The Broad Institute Genome Sequencing Platform"/>
            <person name="Russ C."/>
            <person name="Cuomo C."/>
            <person name="Young S.K."/>
            <person name="Zeng Q."/>
            <person name="Gargeya S."/>
            <person name="Alvarado L."/>
            <person name="Berlin A."/>
            <person name="Chapman S.B."/>
            <person name="Chen Z."/>
            <person name="Freedman E."/>
            <person name="Gellesch M."/>
            <person name="Goldberg J."/>
            <person name="Griggs A."/>
            <person name="Gujja S."/>
            <person name="Heilman E."/>
            <person name="Heiman D."/>
            <person name="Howarth C."/>
            <person name="Mehta T."/>
            <person name="Neiman D."/>
            <person name="Pearson M."/>
            <person name="Roberts A."/>
            <person name="Saif S."/>
            <person name="Shea T."/>
            <person name="Shenoy N."/>
            <person name="Sisk P."/>
            <person name="Stolte C."/>
            <person name="Sykes S."/>
            <person name="White J."/>
            <person name="Yandava C."/>
            <person name="Burger G."/>
            <person name="Gray M.W."/>
            <person name="Holland P.W.H."/>
            <person name="King N."/>
            <person name="Lang F.B.F."/>
            <person name="Roger A.J."/>
            <person name="Ruiz-Trillo I."/>
            <person name="Haas B."/>
            <person name="Nusbaum C."/>
            <person name="Birren B."/>
        </authorList>
    </citation>
    <scope>NUCLEOTIDE SEQUENCE [LARGE SCALE GENOMIC DNA]</scope>
    <source>
        <strain evidence="2 3">JP610</strain>
    </source>
</reference>
<proteinExistence type="predicted"/>
<dbReference type="EMBL" id="KQ242556">
    <property type="protein sequence ID" value="KNC78114.1"/>
    <property type="molecule type" value="Genomic_DNA"/>
</dbReference>
<protein>
    <submittedName>
        <fullName evidence="2">Uncharacterized protein</fullName>
    </submittedName>
</protein>
<feature type="signal peptide" evidence="1">
    <location>
        <begin position="1"/>
        <end position="20"/>
    </location>
</feature>
<dbReference type="GeneID" id="25909946"/>
<keyword evidence="1" id="KW-0732">Signal</keyword>
<organism evidence="2 3">
    <name type="scientific">Sphaeroforma arctica JP610</name>
    <dbReference type="NCBI Taxonomy" id="667725"/>
    <lineage>
        <taxon>Eukaryota</taxon>
        <taxon>Ichthyosporea</taxon>
        <taxon>Ichthyophonida</taxon>
        <taxon>Sphaeroforma</taxon>
    </lineage>
</organism>
<keyword evidence="3" id="KW-1185">Reference proteome</keyword>
<name>A0A0L0FMZ9_9EUKA</name>